<protein>
    <recommendedName>
        <fullName evidence="4">Peptidase MA-like domain-containing protein</fullName>
    </recommendedName>
</protein>
<evidence type="ECO:0000256" key="1">
    <source>
        <dbReference type="SAM" id="SignalP"/>
    </source>
</evidence>
<evidence type="ECO:0000313" key="3">
    <source>
        <dbReference type="Proteomes" id="UP000809621"/>
    </source>
</evidence>
<reference evidence="2 3" key="1">
    <citation type="submission" date="2021-02" db="EMBL/GenBank/DDBJ databases">
        <authorList>
            <person name="Park J.-S."/>
        </authorList>
    </citation>
    <scope>NUCLEOTIDE SEQUENCE [LARGE SCALE GENOMIC DNA]</scope>
    <source>
        <strain evidence="2 3">188UL20-2</strain>
    </source>
</reference>
<evidence type="ECO:0000313" key="2">
    <source>
        <dbReference type="EMBL" id="MBM7037130.1"/>
    </source>
</evidence>
<feature type="chain" id="PRO_5046857390" description="Peptidase MA-like domain-containing protein" evidence="1">
    <location>
        <begin position="20"/>
        <end position="399"/>
    </location>
</feature>
<accession>A0ABS2HHW7</accession>
<sequence>MKKGLILFTASTLSPLVLASTLVYEAKQADGNPRLKLSVDTSEIETFEVMKPRNLTEAEPPKFVCYNGEQVVEGAYNQSLTCDTLSWELPFLQTDPLGFNIAEQTNQYSAEKGWFFFSEWSSLPRVQTDQGITESKLCVPGVLENCYDLPTLDQAPLLLMWGIDSIVISEQNYRFELRSDVSAVIDNQAQWLPTFKQQLNYLSQVFSAPQEINWQMNVFGREMETGNVSGAAGYSSINVNVPLKDGALVDASYPHLLKILAHEAIHGLDTRAHPLWITEGLAEYYAQKSLKQTPFALPDAKIQWQAIAQRLPFAATGLLQANRDLVELNQQHYQMLFYTKAVAFWQQLDEELSAAGQSLDTYMTQPLAGEDYQLSTEFTQAVISAIGAEKWAQLTEVYL</sequence>
<name>A0ABS2HHW7_9VIBR</name>
<organism evidence="2 3">
    <name type="scientific">Vibrio ulleungensis</name>
    <dbReference type="NCBI Taxonomy" id="2807619"/>
    <lineage>
        <taxon>Bacteria</taxon>
        <taxon>Pseudomonadati</taxon>
        <taxon>Pseudomonadota</taxon>
        <taxon>Gammaproteobacteria</taxon>
        <taxon>Vibrionales</taxon>
        <taxon>Vibrionaceae</taxon>
        <taxon>Vibrio</taxon>
    </lineage>
</organism>
<comment type="caution">
    <text evidence="2">The sequence shown here is derived from an EMBL/GenBank/DDBJ whole genome shotgun (WGS) entry which is preliminary data.</text>
</comment>
<dbReference type="RefSeq" id="WP_205158688.1">
    <property type="nucleotide sequence ID" value="NZ_JAFEUM010000004.1"/>
</dbReference>
<keyword evidence="1" id="KW-0732">Signal</keyword>
<keyword evidence="3" id="KW-1185">Reference proteome</keyword>
<evidence type="ECO:0008006" key="4">
    <source>
        <dbReference type="Google" id="ProtNLM"/>
    </source>
</evidence>
<gene>
    <name evidence="2" type="ORF">JQC93_12015</name>
</gene>
<dbReference type="Proteomes" id="UP000809621">
    <property type="component" value="Unassembled WGS sequence"/>
</dbReference>
<dbReference type="EMBL" id="JAFEUM010000004">
    <property type="protein sequence ID" value="MBM7037130.1"/>
    <property type="molecule type" value="Genomic_DNA"/>
</dbReference>
<feature type="signal peptide" evidence="1">
    <location>
        <begin position="1"/>
        <end position="19"/>
    </location>
</feature>
<proteinExistence type="predicted"/>